<accession>A0A7X6N254</accession>
<organism evidence="2 3">
    <name type="scientific">Periweissella fabalis</name>
    <dbReference type="NCBI Taxonomy" id="1070421"/>
    <lineage>
        <taxon>Bacteria</taxon>
        <taxon>Bacillati</taxon>
        <taxon>Bacillota</taxon>
        <taxon>Bacilli</taxon>
        <taxon>Lactobacillales</taxon>
        <taxon>Lactobacillaceae</taxon>
        <taxon>Periweissella</taxon>
    </lineage>
</organism>
<keyword evidence="3" id="KW-1185">Reference proteome</keyword>
<keyword evidence="1" id="KW-1133">Transmembrane helix</keyword>
<dbReference type="AlphaFoldDB" id="A0A7X6N254"/>
<dbReference type="Proteomes" id="UP000549765">
    <property type="component" value="Unassembled WGS sequence"/>
</dbReference>
<protein>
    <submittedName>
        <fullName evidence="2">Uncharacterized protein</fullName>
    </submittedName>
</protein>
<gene>
    <name evidence="2" type="ORF">HF964_03495</name>
</gene>
<keyword evidence="1" id="KW-0472">Membrane</keyword>
<evidence type="ECO:0000313" key="2">
    <source>
        <dbReference type="EMBL" id="NKZ23874.1"/>
    </source>
</evidence>
<feature type="transmembrane region" description="Helical" evidence="1">
    <location>
        <begin position="32"/>
        <end position="49"/>
    </location>
</feature>
<comment type="caution">
    <text evidence="2">The sequence shown here is derived from an EMBL/GenBank/DDBJ whole genome shotgun (WGS) entry which is preliminary data.</text>
</comment>
<reference evidence="2 3" key="1">
    <citation type="submission" date="2020-04" db="EMBL/GenBank/DDBJ databases">
        <title>MicrobeNet Type strains.</title>
        <authorList>
            <person name="Nicholson A.C."/>
        </authorList>
    </citation>
    <scope>NUCLEOTIDE SEQUENCE [LARGE SCALE GENOMIC DNA]</scope>
    <source>
        <strain evidence="2 3">CCUG 61472</strain>
    </source>
</reference>
<evidence type="ECO:0000256" key="1">
    <source>
        <dbReference type="SAM" id="Phobius"/>
    </source>
</evidence>
<dbReference type="RefSeq" id="WP_168721673.1">
    <property type="nucleotide sequence ID" value="NZ_JAAXPN010000002.1"/>
</dbReference>
<proteinExistence type="predicted"/>
<keyword evidence="1" id="KW-0812">Transmembrane</keyword>
<feature type="transmembrane region" description="Helical" evidence="1">
    <location>
        <begin position="58"/>
        <end position="76"/>
    </location>
</feature>
<evidence type="ECO:0000313" key="3">
    <source>
        <dbReference type="Proteomes" id="UP000549765"/>
    </source>
</evidence>
<dbReference type="EMBL" id="JAAXPN010000002">
    <property type="protein sequence ID" value="NKZ23874.1"/>
    <property type="molecule type" value="Genomic_DNA"/>
</dbReference>
<name>A0A7X6N254_9LACO</name>
<sequence>MQLIFVSIMLIISALTEHFLKAKPNPQLQKITGGIHIIIALILFSLYFWTSMNLITKIATGLTTIGFLLIGSAYLLPRPTSKYK</sequence>